<dbReference type="AlphaFoldDB" id="A0AAU2V0G3"/>
<gene>
    <name evidence="2" type="ORF">OG549_09790</name>
</gene>
<proteinExistence type="predicted"/>
<sequence length="196" mass="20361">MRSRTGRIATLVAVAACGVLLTAGAVPASAADEVPSPDNAGGFLTTVQPKDEAAVAKLAEEKAEQVHLRTPANKLCTGAWTHPVSTVTFQRAGGGTLAWGFKLSNTARANLGPTVTVTMPYAYVNGKATNPPYGPHTAISTYNFHGSMNKYQFTGGGGGAIATGNKVTFYWFLKGSKPNTAADRYITCQVPKPGSA</sequence>
<accession>A0AAU2V0G3</accession>
<organism evidence="2">
    <name type="scientific">Streptomyces sp. NBC_00003</name>
    <dbReference type="NCBI Taxonomy" id="2903608"/>
    <lineage>
        <taxon>Bacteria</taxon>
        <taxon>Bacillati</taxon>
        <taxon>Actinomycetota</taxon>
        <taxon>Actinomycetes</taxon>
        <taxon>Kitasatosporales</taxon>
        <taxon>Streptomycetaceae</taxon>
        <taxon>Streptomyces</taxon>
    </lineage>
</organism>
<feature type="chain" id="PRO_5043659521" description="Secreted protein" evidence="1">
    <location>
        <begin position="31"/>
        <end position="196"/>
    </location>
</feature>
<evidence type="ECO:0000256" key="1">
    <source>
        <dbReference type="SAM" id="SignalP"/>
    </source>
</evidence>
<name>A0AAU2V0G3_9ACTN</name>
<reference evidence="2" key="1">
    <citation type="submission" date="2022-10" db="EMBL/GenBank/DDBJ databases">
        <title>The complete genomes of actinobacterial strains from the NBC collection.</title>
        <authorList>
            <person name="Joergensen T.S."/>
            <person name="Alvarez Arevalo M."/>
            <person name="Sterndorff E.B."/>
            <person name="Faurdal D."/>
            <person name="Vuksanovic O."/>
            <person name="Mourched A.-S."/>
            <person name="Charusanti P."/>
            <person name="Shaw S."/>
            <person name="Blin K."/>
            <person name="Weber T."/>
        </authorList>
    </citation>
    <scope>NUCLEOTIDE SEQUENCE</scope>
    <source>
        <strain evidence="2">NBC_00003</strain>
    </source>
</reference>
<keyword evidence="1" id="KW-0732">Signal</keyword>
<dbReference type="EMBL" id="CP108318">
    <property type="protein sequence ID" value="WTW60916.1"/>
    <property type="molecule type" value="Genomic_DNA"/>
</dbReference>
<feature type="signal peptide" evidence="1">
    <location>
        <begin position="1"/>
        <end position="30"/>
    </location>
</feature>
<evidence type="ECO:0008006" key="3">
    <source>
        <dbReference type="Google" id="ProtNLM"/>
    </source>
</evidence>
<evidence type="ECO:0000313" key="2">
    <source>
        <dbReference type="EMBL" id="WTW60916.1"/>
    </source>
</evidence>
<protein>
    <recommendedName>
        <fullName evidence="3">Secreted protein</fullName>
    </recommendedName>
</protein>